<dbReference type="GO" id="GO:0051537">
    <property type="term" value="F:2 iron, 2 sulfur cluster binding"/>
    <property type="evidence" value="ECO:0007669"/>
    <property type="project" value="UniProtKB-KW"/>
</dbReference>
<keyword evidence="5" id="KW-0411">Iron-sulfur</keyword>
<comment type="caution">
    <text evidence="7">The sequence shown here is derived from an EMBL/GenBank/DDBJ whole genome shotgun (WGS) entry which is preliminary data.</text>
</comment>
<dbReference type="InterPro" id="IPR050584">
    <property type="entry name" value="Cholesterol_7-desaturase"/>
</dbReference>
<evidence type="ECO:0000256" key="3">
    <source>
        <dbReference type="ARBA" id="ARBA00023002"/>
    </source>
</evidence>
<keyword evidence="4" id="KW-0408">Iron</keyword>
<dbReference type="GO" id="GO:0016491">
    <property type="term" value="F:oxidoreductase activity"/>
    <property type="evidence" value="ECO:0007669"/>
    <property type="project" value="UniProtKB-KW"/>
</dbReference>
<dbReference type="Pfam" id="PF19112">
    <property type="entry name" value="VanA_C"/>
    <property type="match status" value="1"/>
</dbReference>
<organism evidence="7 8">
    <name type="scientific">Elstera litoralis</name>
    <dbReference type="NCBI Taxonomy" id="552518"/>
    <lineage>
        <taxon>Bacteria</taxon>
        <taxon>Pseudomonadati</taxon>
        <taxon>Pseudomonadota</taxon>
        <taxon>Alphaproteobacteria</taxon>
        <taxon>Rhodospirillales</taxon>
        <taxon>Rhodospirillaceae</taxon>
        <taxon>Elstera</taxon>
    </lineage>
</organism>
<evidence type="ECO:0000259" key="6">
    <source>
        <dbReference type="PROSITE" id="PS51296"/>
    </source>
</evidence>
<dbReference type="EMBL" id="LAJY01000223">
    <property type="protein sequence ID" value="KJV09736.1"/>
    <property type="molecule type" value="Genomic_DNA"/>
</dbReference>
<dbReference type="InterPro" id="IPR017941">
    <property type="entry name" value="Rieske_2Fe-2S"/>
</dbReference>
<evidence type="ECO:0000256" key="5">
    <source>
        <dbReference type="ARBA" id="ARBA00023014"/>
    </source>
</evidence>
<protein>
    <submittedName>
        <fullName evidence="7">Rieske (2Fe-2S) protein</fullName>
    </submittedName>
</protein>
<accession>A0A0F3ISP4</accession>
<proteinExistence type="predicted"/>
<keyword evidence="3" id="KW-0560">Oxidoreductase</keyword>
<evidence type="ECO:0000256" key="2">
    <source>
        <dbReference type="ARBA" id="ARBA00022723"/>
    </source>
</evidence>
<evidence type="ECO:0000256" key="4">
    <source>
        <dbReference type="ARBA" id="ARBA00023004"/>
    </source>
</evidence>
<dbReference type="AlphaFoldDB" id="A0A0F3ISP4"/>
<keyword evidence="1" id="KW-0001">2Fe-2S</keyword>
<dbReference type="GO" id="GO:0046872">
    <property type="term" value="F:metal ion binding"/>
    <property type="evidence" value="ECO:0007669"/>
    <property type="project" value="UniProtKB-KW"/>
</dbReference>
<sequence length="342" mass="38598">MMFLKNQWYAVAWDSDIGGKPVGRTICGEKIVFYRKRDRSLVALEDCCPHRLFPLSQGFVHEDRLVCGYHGLTFADSGQCVHMPSQDTINPNAHIRAYPVIERYRFIWVWIGDAALADPALLPALPWCADPAWAFDGGTYQTACDYRLVIDNLMDLTHETYVHSTSIGQKELTEAPFEAKLVGDRARVSRWTLNVEPPPFWVHNWKSKERVDRWQICDYSVPGIITIDVGVARAGTGAPQGDRSQGISATVVNLITPETETSCWYHWGFARNFETDDQGLTMRIRDAQGGVFMEDIEVFVHQQQNILARPDRKMMSLNIDAGGVLARRLLDRALVQAADKAA</sequence>
<dbReference type="PROSITE" id="PS51296">
    <property type="entry name" value="RIESKE"/>
    <property type="match status" value="1"/>
</dbReference>
<evidence type="ECO:0000256" key="1">
    <source>
        <dbReference type="ARBA" id="ARBA00022714"/>
    </source>
</evidence>
<dbReference type="SUPFAM" id="SSF50022">
    <property type="entry name" value="ISP domain"/>
    <property type="match status" value="1"/>
</dbReference>
<dbReference type="CDD" id="cd08878">
    <property type="entry name" value="RHO_alpha_C_DMO-like"/>
    <property type="match status" value="1"/>
</dbReference>
<dbReference type="Pfam" id="PF00355">
    <property type="entry name" value="Rieske"/>
    <property type="match status" value="1"/>
</dbReference>
<name>A0A0F3ISP4_9PROT</name>
<dbReference type="Gene3D" id="2.102.10.10">
    <property type="entry name" value="Rieske [2Fe-2S] iron-sulphur domain"/>
    <property type="match status" value="1"/>
</dbReference>
<dbReference type="InterPro" id="IPR044043">
    <property type="entry name" value="VanA_C_cat"/>
</dbReference>
<dbReference type="PATRIC" id="fig|552518.3.peg.1273"/>
<reference evidence="7 8" key="1">
    <citation type="submission" date="2015-03" db="EMBL/GenBank/DDBJ databases">
        <title>Draft genome sequence of Elstera litoralis.</title>
        <authorList>
            <person name="Rahalkar M.C."/>
            <person name="Dhakephalkar P.K."/>
            <person name="Pore S.D."/>
            <person name="Arora P."/>
            <person name="Kapse N.G."/>
            <person name="Pandit P.S."/>
        </authorList>
    </citation>
    <scope>NUCLEOTIDE SEQUENCE [LARGE SCALE GENOMIC DNA]</scope>
    <source>
        <strain evidence="7 8">Dia-1</strain>
    </source>
</reference>
<dbReference type="Gene3D" id="3.90.380.10">
    <property type="entry name" value="Naphthalene 1,2-dioxygenase Alpha Subunit, Chain A, domain 1"/>
    <property type="match status" value="1"/>
</dbReference>
<keyword evidence="2" id="KW-0479">Metal-binding</keyword>
<feature type="domain" description="Rieske" evidence="6">
    <location>
        <begin position="8"/>
        <end position="109"/>
    </location>
</feature>
<dbReference type="SUPFAM" id="SSF55961">
    <property type="entry name" value="Bet v1-like"/>
    <property type="match status" value="1"/>
</dbReference>
<evidence type="ECO:0000313" key="8">
    <source>
        <dbReference type="Proteomes" id="UP000033774"/>
    </source>
</evidence>
<dbReference type="PANTHER" id="PTHR21266">
    <property type="entry name" value="IRON-SULFUR DOMAIN CONTAINING PROTEIN"/>
    <property type="match status" value="1"/>
</dbReference>
<keyword evidence="8" id="KW-1185">Reference proteome</keyword>
<dbReference type="RefSeq" id="WP_045775649.1">
    <property type="nucleotide sequence ID" value="NZ_LAJY01000223.1"/>
</dbReference>
<gene>
    <name evidence="7" type="ORF">VZ95_09620</name>
</gene>
<evidence type="ECO:0000313" key="7">
    <source>
        <dbReference type="EMBL" id="KJV09736.1"/>
    </source>
</evidence>
<dbReference type="PANTHER" id="PTHR21266:SF60">
    <property type="entry name" value="3-KETOSTEROID-9-ALPHA-MONOOXYGENASE, OXYGENASE COMPONENT"/>
    <property type="match status" value="1"/>
</dbReference>
<dbReference type="Proteomes" id="UP000033774">
    <property type="component" value="Unassembled WGS sequence"/>
</dbReference>
<dbReference type="InterPro" id="IPR036922">
    <property type="entry name" value="Rieske_2Fe-2S_sf"/>
</dbReference>